<proteinExistence type="predicted"/>
<dbReference type="AlphaFoldDB" id="A0A5C3DSY7"/>
<feature type="compositionally biased region" description="Basic and acidic residues" evidence="1">
    <location>
        <begin position="1081"/>
        <end position="1090"/>
    </location>
</feature>
<feature type="region of interest" description="Disordered" evidence="1">
    <location>
        <begin position="683"/>
        <end position="721"/>
    </location>
</feature>
<feature type="compositionally biased region" description="Acidic residues" evidence="1">
    <location>
        <begin position="1091"/>
        <end position="1103"/>
    </location>
</feature>
<evidence type="ECO:0000256" key="1">
    <source>
        <dbReference type="SAM" id="MobiDB-lite"/>
    </source>
</evidence>
<accession>A0A5C3DSY7</accession>
<dbReference type="EMBL" id="OOIN01000001">
    <property type="protein sequence ID" value="SPO20109.1"/>
    <property type="molecule type" value="Genomic_DNA"/>
</dbReference>
<feature type="region of interest" description="Disordered" evidence="1">
    <location>
        <begin position="822"/>
        <end position="858"/>
    </location>
</feature>
<evidence type="ECO:0000313" key="2">
    <source>
        <dbReference type="EMBL" id="SPO20109.1"/>
    </source>
</evidence>
<sequence>MFFDGIGIDLHFIHEGDTSSTQASRIFTQYQNAGQRLRSDGKTLVGAFLLNEVGSSLSQYESKITPADGGDPVSGETVALETGHTSEIGRFVARVWRAPSVFETPNASQDSGACQIMLRAVRRTTAGDVPDILCEAPLIEFPAGQSSVFFEAGAIFTVPESDIAITVVRLSKKQVINVTFKYQAPTGLQSRFPGVPVSHQPSSIDHADLRAVRSGSDDERLLQPFIAAYIAQTEVKDVQDPLPQSDDASTAAPAVLPSNDVPYGGDLQAILPPDARAAPSPAEALAAPFNAGTSLSDIAQAQAFESTSTSMVDNCLSSAKESNNQASPPLAHRAWANIGSAIANIASTIAPARTSTAPSITPSATSTSPKLQDAQPASATTMIHEEQSGGRIPQSVPKTRARSHSEGGSGSQLAASLNELIGGIVNVLDDAQENQWVDAGGHSSQPNTDLEGALRACQMVEPSAQPTLTEEPRTVGVSYHEWSHPGTPTSQVCSSSMVIQPLTLPMGSLTPADSPLQPSAADIGNTGTVTVAGTAQSSNESNLITEDVQMEETSKTSEQIPQTYSPTVPLTSASEVFPSTTAAQPAASIASSNDDTQFVLCSIGTQTDGLEGQPAASGSSSREQQPLLSSATSDVPLAVSQPLVLSSSSSDAPLAAGSCPPKTQSEAANASGTMVLATMTQSPHAVPSVAGNTSACRRSGRGRSGASPAPSAATSARSTFTPSSQRMAEVFRYLMDKVLDDKDKDELQCEKLAKVRAAHATKFEAVKRQYEQDLIANNVALEVVRAGASLKRDTLRLLRSQYRSQVQDSRFRAKTFVDSRIGSNRRSRSLSRGQARSRSPTFVGSRMATPVASEVPESMVKRERIDLTKDADIDDGGSVAGASRRTVRRGASTSRSLGEALGLDRVARKPACNVGNVSDLMQNPPPSRTKRSLSCIPGKDNVAAMSRSATSSASRVPVDSMQVDGDARENTTSHTVEQWRARVERPRAVGKAPTDAGMLPPPPPHNRGITPDNPIVIHDDEEADIHRRLVRQGKKRAISRPRSVRTQTSHTTSHNMRVEQTRTPISAEDRVGSIPAAALVVRDDAARAEAERDDDSSDEEEELPLFMGDSQRGGRARSAGTEFSTLFSPDSLA</sequence>
<feature type="compositionally biased region" description="Polar residues" evidence="1">
    <location>
        <begin position="1044"/>
        <end position="1055"/>
    </location>
</feature>
<feature type="compositionally biased region" description="Low complexity" evidence="1">
    <location>
        <begin position="354"/>
        <end position="369"/>
    </location>
</feature>
<feature type="region of interest" description="Disordered" evidence="1">
    <location>
        <begin position="871"/>
        <end position="896"/>
    </location>
</feature>
<feature type="region of interest" description="Disordered" evidence="1">
    <location>
        <begin position="1033"/>
        <end position="1133"/>
    </location>
</feature>
<dbReference type="OrthoDB" id="2554259at2759"/>
<feature type="region of interest" description="Disordered" evidence="1">
    <location>
        <begin position="354"/>
        <end position="411"/>
    </location>
</feature>
<feature type="region of interest" description="Disordered" evidence="1">
    <location>
        <begin position="649"/>
        <end position="669"/>
    </location>
</feature>
<name>A0A5C3DSY7_9BASI</name>
<feature type="region of interest" description="Disordered" evidence="1">
    <location>
        <begin position="986"/>
        <end position="1009"/>
    </location>
</feature>
<feature type="compositionally biased region" description="Low complexity" evidence="1">
    <location>
        <begin position="649"/>
        <end position="658"/>
    </location>
</feature>
<reference evidence="2 3" key="1">
    <citation type="submission" date="2018-03" db="EMBL/GenBank/DDBJ databases">
        <authorList>
            <person name="Guldener U."/>
        </authorList>
    </citation>
    <scope>NUCLEOTIDE SEQUENCE [LARGE SCALE GENOMIC DNA]</scope>
    <source>
        <strain evidence="2 3">NBRC100155</strain>
    </source>
</reference>
<evidence type="ECO:0000313" key="3">
    <source>
        <dbReference type="Proteomes" id="UP000324022"/>
    </source>
</evidence>
<feature type="compositionally biased region" description="Polar residues" evidence="1">
    <location>
        <begin position="1121"/>
        <end position="1133"/>
    </location>
</feature>
<feature type="region of interest" description="Disordered" evidence="1">
    <location>
        <begin position="915"/>
        <end position="935"/>
    </location>
</feature>
<organism evidence="2 3">
    <name type="scientific">Ustilago trichophora</name>
    <dbReference type="NCBI Taxonomy" id="86804"/>
    <lineage>
        <taxon>Eukaryota</taxon>
        <taxon>Fungi</taxon>
        <taxon>Dikarya</taxon>
        <taxon>Basidiomycota</taxon>
        <taxon>Ustilaginomycotina</taxon>
        <taxon>Ustilaginomycetes</taxon>
        <taxon>Ustilaginales</taxon>
        <taxon>Ustilaginaceae</taxon>
        <taxon>Ustilago</taxon>
    </lineage>
</organism>
<feature type="compositionally biased region" description="Basic residues" evidence="1">
    <location>
        <begin position="1033"/>
        <end position="1043"/>
    </location>
</feature>
<feature type="region of interest" description="Disordered" evidence="1">
    <location>
        <begin position="239"/>
        <end position="259"/>
    </location>
</feature>
<protein>
    <submittedName>
        <fullName evidence="2">Uncharacterized protein</fullName>
    </submittedName>
</protein>
<feature type="region of interest" description="Disordered" evidence="1">
    <location>
        <begin position="609"/>
        <end position="631"/>
    </location>
</feature>
<gene>
    <name evidence="2" type="ORF">UTRI_00504_B</name>
</gene>
<feature type="compositionally biased region" description="Polar residues" evidence="1">
    <location>
        <begin position="616"/>
        <end position="631"/>
    </location>
</feature>
<dbReference type="Proteomes" id="UP000324022">
    <property type="component" value="Unassembled WGS sequence"/>
</dbReference>
<feature type="compositionally biased region" description="Low complexity" evidence="1">
    <location>
        <begin position="704"/>
        <end position="721"/>
    </location>
</feature>
<keyword evidence="3" id="KW-1185">Reference proteome</keyword>